<organism evidence="3 4">
    <name type="scientific">Thelephora terrestris</name>
    <dbReference type="NCBI Taxonomy" id="56493"/>
    <lineage>
        <taxon>Eukaryota</taxon>
        <taxon>Fungi</taxon>
        <taxon>Dikarya</taxon>
        <taxon>Basidiomycota</taxon>
        <taxon>Agaricomycotina</taxon>
        <taxon>Agaricomycetes</taxon>
        <taxon>Thelephorales</taxon>
        <taxon>Thelephoraceae</taxon>
        <taxon>Thelephora</taxon>
    </lineage>
</organism>
<dbReference type="OrthoDB" id="3219854at2759"/>
<feature type="transmembrane region" description="Helical" evidence="1">
    <location>
        <begin position="69"/>
        <end position="88"/>
    </location>
</feature>
<proteinExistence type="predicted"/>
<accession>A0A9P6HC58</accession>
<keyword evidence="4" id="KW-1185">Reference proteome</keyword>
<name>A0A9P6HC58_9AGAM</name>
<dbReference type="AlphaFoldDB" id="A0A9P6HC58"/>
<reference evidence="3" key="2">
    <citation type="submission" date="2020-11" db="EMBL/GenBank/DDBJ databases">
        <authorList>
            <consortium name="DOE Joint Genome Institute"/>
            <person name="Kuo A."/>
            <person name="Miyauchi S."/>
            <person name="Kiss E."/>
            <person name="Drula E."/>
            <person name="Kohler A."/>
            <person name="Sanchez-Garcia M."/>
            <person name="Andreopoulos B."/>
            <person name="Barry K.W."/>
            <person name="Bonito G."/>
            <person name="Buee M."/>
            <person name="Carver A."/>
            <person name="Chen C."/>
            <person name="Cichocki N."/>
            <person name="Clum A."/>
            <person name="Culley D."/>
            <person name="Crous P.W."/>
            <person name="Fauchery L."/>
            <person name="Girlanda M."/>
            <person name="Hayes R."/>
            <person name="Keri Z."/>
            <person name="Labutti K."/>
            <person name="Lipzen A."/>
            <person name="Lombard V."/>
            <person name="Magnuson J."/>
            <person name="Maillard F."/>
            <person name="Morin E."/>
            <person name="Murat C."/>
            <person name="Nolan M."/>
            <person name="Ohm R."/>
            <person name="Pangilinan J."/>
            <person name="Pereira M."/>
            <person name="Perotto S."/>
            <person name="Peter M."/>
            <person name="Riley R."/>
            <person name="Sitrit Y."/>
            <person name="Stielow B."/>
            <person name="Szollosi G."/>
            <person name="Zifcakova L."/>
            <person name="Stursova M."/>
            <person name="Spatafora J.W."/>
            <person name="Tedersoo L."/>
            <person name="Vaario L.-M."/>
            <person name="Yamada A."/>
            <person name="Yan M."/>
            <person name="Wang P."/>
            <person name="Xu J."/>
            <person name="Bruns T."/>
            <person name="Baldrian P."/>
            <person name="Vilgalys R."/>
            <person name="Henrissat B."/>
            <person name="Grigoriev I.V."/>
            <person name="Hibbett D."/>
            <person name="Nagy L.G."/>
            <person name="Martin F.M."/>
        </authorList>
    </citation>
    <scope>NUCLEOTIDE SEQUENCE</scope>
    <source>
        <strain evidence="3">UH-Tt-Lm1</strain>
    </source>
</reference>
<evidence type="ECO:0000259" key="2">
    <source>
        <dbReference type="Pfam" id="PF20153"/>
    </source>
</evidence>
<sequence>MYLLQPIYDGSFAHPFPPVPLCFVLLGSAITATREEGTDRIDHVDPLSDDGKLGEPHNLQTHERYDDEAIIALIFAGFSFVVTSIFIINIQGKLQPDYTPMNYALLPIIAHATLGEVPIAPDTAFPQLTGPDPTIVHQWINLYSRAEMSVSTIDRIRHRQRTMKGMVTWHFDSLMESLPLLLQVALLLLGHALSDYLFTINSVVAGVVVGVLFYLLIRSAATLSYNCPFQVPVSFMIRSMICFDDEH</sequence>
<evidence type="ECO:0000313" key="4">
    <source>
        <dbReference type="Proteomes" id="UP000736335"/>
    </source>
</evidence>
<gene>
    <name evidence="3" type="ORF">BJ322DRAFT_1109852</name>
</gene>
<evidence type="ECO:0000256" key="1">
    <source>
        <dbReference type="SAM" id="Phobius"/>
    </source>
</evidence>
<evidence type="ECO:0000313" key="3">
    <source>
        <dbReference type="EMBL" id="KAF9784007.1"/>
    </source>
</evidence>
<dbReference type="EMBL" id="WIUZ02000009">
    <property type="protein sequence ID" value="KAF9784007.1"/>
    <property type="molecule type" value="Genomic_DNA"/>
</dbReference>
<dbReference type="InterPro" id="IPR045338">
    <property type="entry name" value="DUF6535"/>
</dbReference>
<comment type="caution">
    <text evidence="3">The sequence shown here is derived from an EMBL/GenBank/DDBJ whole genome shotgun (WGS) entry which is preliminary data.</text>
</comment>
<keyword evidence="1" id="KW-0472">Membrane</keyword>
<dbReference type="Proteomes" id="UP000736335">
    <property type="component" value="Unassembled WGS sequence"/>
</dbReference>
<feature type="transmembrane region" description="Helical" evidence="1">
    <location>
        <begin position="196"/>
        <end position="217"/>
    </location>
</feature>
<feature type="transmembrane region" description="Helical" evidence="1">
    <location>
        <begin position="167"/>
        <end position="190"/>
    </location>
</feature>
<keyword evidence="1" id="KW-0812">Transmembrane</keyword>
<reference evidence="3" key="1">
    <citation type="journal article" date="2020" name="Nat. Commun.">
        <title>Large-scale genome sequencing of mycorrhizal fungi provides insights into the early evolution of symbiotic traits.</title>
        <authorList>
            <person name="Miyauchi S."/>
            <person name="Kiss E."/>
            <person name="Kuo A."/>
            <person name="Drula E."/>
            <person name="Kohler A."/>
            <person name="Sanchez-Garcia M."/>
            <person name="Morin E."/>
            <person name="Andreopoulos B."/>
            <person name="Barry K.W."/>
            <person name="Bonito G."/>
            <person name="Buee M."/>
            <person name="Carver A."/>
            <person name="Chen C."/>
            <person name="Cichocki N."/>
            <person name="Clum A."/>
            <person name="Culley D."/>
            <person name="Crous P.W."/>
            <person name="Fauchery L."/>
            <person name="Girlanda M."/>
            <person name="Hayes R.D."/>
            <person name="Keri Z."/>
            <person name="LaButti K."/>
            <person name="Lipzen A."/>
            <person name="Lombard V."/>
            <person name="Magnuson J."/>
            <person name="Maillard F."/>
            <person name="Murat C."/>
            <person name="Nolan M."/>
            <person name="Ohm R.A."/>
            <person name="Pangilinan J."/>
            <person name="Pereira M.F."/>
            <person name="Perotto S."/>
            <person name="Peter M."/>
            <person name="Pfister S."/>
            <person name="Riley R."/>
            <person name="Sitrit Y."/>
            <person name="Stielow J.B."/>
            <person name="Szollosi G."/>
            <person name="Zifcakova L."/>
            <person name="Stursova M."/>
            <person name="Spatafora J.W."/>
            <person name="Tedersoo L."/>
            <person name="Vaario L.M."/>
            <person name="Yamada A."/>
            <person name="Yan M."/>
            <person name="Wang P."/>
            <person name="Xu J."/>
            <person name="Bruns T."/>
            <person name="Baldrian P."/>
            <person name="Vilgalys R."/>
            <person name="Dunand C."/>
            <person name="Henrissat B."/>
            <person name="Grigoriev I.V."/>
            <person name="Hibbett D."/>
            <person name="Nagy L.G."/>
            <person name="Martin F.M."/>
        </authorList>
    </citation>
    <scope>NUCLEOTIDE SEQUENCE</scope>
    <source>
        <strain evidence="3">UH-Tt-Lm1</strain>
    </source>
</reference>
<protein>
    <recommendedName>
        <fullName evidence="2">DUF6535 domain-containing protein</fullName>
    </recommendedName>
</protein>
<dbReference type="Pfam" id="PF20153">
    <property type="entry name" value="DUF6535"/>
    <property type="match status" value="1"/>
</dbReference>
<feature type="domain" description="DUF6535" evidence="2">
    <location>
        <begin position="135"/>
        <end position="198"/>
    </location>
</feature>
<keyword evidence="1" id="KW-1133">Transmembrane helix</keyword>